<dbReference type="RefSeq" id="WP_148074090.1">
    <property type="nucleotide sequence ID" value="NZ_CP042913.1"/>
</dbReference>
<keyword evidence="2" id="KW-1133">Transmembrane helix</keyword>
<dbReference type="InterPro" id="IPR011048">
    <property type="entry name" value="Haem_d1_sf"/>
</dbReference>
<dbReference type="OrthoDB" id="226874at2"/>
<dbReference type="SMART" id="SM00564">
    <property type="entry name" value="PQQ"/>
    <property type="match status" value="4"/>
</dbReference>
<feature type="compositionally biased region" description="Basic and acidic residues" evidence="1">
    <location>
        <begin position="108"/>
        <end position="124"/>
    </location>
</feature>
<dbReference type="Pfam" id="PF13360">
    <property type="entry name" value="PQQ_2"/>
    <property type="match status" value="1"/>
</dbReference>
<dbReference type="InterPro" id="IPR011047">
    <property type="entry name" value="Quinoprotein_ADH-like_sf"/>
</dbReference>
<dbReference type="InterPro" id="IPR011990">
    <property type="entry name" value="TPR-like_helical_dom_sf"/>
</dbReference>
<dbReference type="EMBL" id="CP042913">
    <property type="protein sequence ID" value="QEG35590.1"/>
    <property type="molecule type" value="Genomic_DNA"/>
</dbReference>
<feature type="transmembrane region" description="Helical" evidence="2">
    <location>
        <begin position="182"/>
        <end position="204"/>
    </location>
</feature>
<dbReference type="PANTHER" id="PTHR34512:SF30">
    <property type="entry name" value="OUTER MEMBRANE PROTEIN ASSEMBLY FACTOR BAMB"/>
    <property type="match status" value="1"/>
</dbReference>
<dbReference type="InterPro" id="IPR015943">
    <property type="entry name" value="WD40/YVTN_repeat-like_dom_sf"/>
</dbReference>
<feature type="region of interest" description="Disordered" evidence="1">
    <location>
        <begin position="152"/>
        <end position="172"/>
    </location>
</feature>
<evidence type="ECO:0000313" key="4">
    <source>
        <dbReference type="EMBL" id="QEG35590.1"/>
    </source>
</evidence>
<evidence type="ECO:0000256" key="2">
    <source>
        <dbReference type="SAM" id="Phobius"/>
    </source>
</evidence>
<dbReference type="PANTHER" id="PTHR34512">
    <property type="entry name" value="CELL SURFACE PROTEIN"/>
    <property type="match status" value="1"/>
</dbReference>
<evidence type="ECO:0000256" key="1">
    <source>
        <dbReference type="SAM" id="MobiDB-lite"/>
    </source>
</evidence>
<dbReference type="SUPFAM" id="SSF51004">
    <property type="entry name" value="C-terminal (heme d1) domain of cytochrome cd1-nitrite reductase"/>
    <property type="match status" value="1"/>
</dbReference>
<dbReference type="SUPFAM" id="SSF48452">
    <property type="entry name" value="TPR-like"/>
    <property type="match status" value="1"/>
</dbReference>
<evidence type="ECO:0000313" key="5">
    <source>
        <dbReference type="Proteomes" id="UP000323917"/>
    </source>
</evidence>
<accession>A0A5B9QD94</accession>
<name>A0A5B9QD94_9BACT</name>
<gene>
    <name evidence="4" type="ORF">Pr1d_28920</name>
</gene>
<dbReference type="InterPro" id="IPR018391">
    <property type="entry name" value="PQQ_b-propeller_rpt"/>
</dbReference>
<dbReference type="AlphaFoldDB" id="A0A5B9QD94"/>
<feature type="region of interest" description="Disordered" evidence="1">
    <location>
        <begin position="104"/>
        <end position="132"/>
    </location>
</feature>
<feature type="domain" description="Pyrrolo-quinoline quinone repeat" evidence="3">
    <location>
        <begin position="466"/>
        <end position="559"/>
    </location>
</feature>
<dbReference type="InterPro" id="IPR002372">
    <property type="entry name" value="PQQ_rpt_dom"/>
</dbReference>
<proteinExistence type="predicted"/>
<evidence type="ECO:0000259" key="3">
    <source>
        <dbReference type="Pfam" id="PF13360"/>
    </source>
</evidence>
<reference evidence="4 5" key="1">
    <citation type="submission" date="2019-08" db="EMBL/GenBank/DDBJ databases">
        <title>Deep-cultivation of Planctomycetes and their phenomic and genomic characterization uncovers novel biology.</title>
        <authorList>
            <person name="Wiegand S."/>
            <person name="Jogler M."/>
            <person name="Boedeker C."/>
            <person name="Pinto D."/>
            <person name="Vollmers J."/>
            <person name="Rivas-Marin E."/>
            <person name="Kohn T."/>
            <person name="Peeters S.H."/>
            <person name="Heuer A."/>
            <person name="Rast P."/>
            <person name="Oberbeckmann S."/>
            <person name="Bunk B."/>
            <person name="Jeske O."/>
            <person name="Meyerdierks A."/>
            <person name="Storesund J.E."/>
            <person name="Kallscheuer N."/>
            <person name="Luecker S."/>
            <person name="Lage O.M."/>
            <person name="Pohl T."/>
            <person name="Merkel B.J."/>
            <person name="Hornburger P."/>
            <person name="Mueller R.-W."/>
            <person name="Bruemmer F."/>
            <person name="Labrenz M."/>
            <person name="Spormann A.M."/>
            <person name="Op den Camp H."/>
            <person name="Overmann J."/>
            <person name="Amann R."/>
            <person name="Jetten M.S.M."/>
            <person name="Mascher T."/>
            <person name="Medema M.H."/>
            <person name="Devos D.P."/>
            <person name="Kaster A.-K."/>
            <person name="Ovreas L."/>
            <person name="Rohde M."/>
            <person name="Galperin M.Y."/>
            <person name="Jogler C."/>
        </authorList>
    </citation>
    <scope>NUCLEOTIDE SEQUENCE [LARGE SCALE GENOMIC DNA]</scope>
    <source>
        <strain evidence="4 5">Pr1d</strain>
    </source>
</reference>
<dbReference type="Gene3D" id="1.25.40.10">
    <property type="entry name" value="Tetratricopeptide repeat domain"/>
    <property type="match status" value="1"/>
</dbReference>
<dbReference type="Proteomes" id="UP000323917">
    <property type="component" value="Chromosome"/>
</dbReference>
<dbReference type="KEGG" id="bgok:Pr1d_28920"/>
<dbReference type="Gene3D" id="2.130.10.10">
    <property type="entry name" value="YVTN repeat-like/Quinoprotein amine dehydrogenase"/>
    <property type="match status" value="2"/>
</dbReference>
<sequence>MKTSDFLDILEQRKLAPADIVGKLRAKAEKDKDRVTPKAILKYLVKKEIVPRSVAYQLLKTTLTVSSNAESSIMGFVPLPETPLAGSVIDEDVETLAPVDSGQNVRIDQIDKETAESSDVRDDGSEYAVPESPHLSSLASLSSVAKAQDETEAAFDEAIPEPAKRKKTKKKKGKKNEWDSSLILYGGGGLLVLIISGILIYYLLNRENADLVLQQASDYFESGSYTQAINQYEHFIEGNKGHPQFSSAKVRLGMARLWKDTSSNDYENALQTAQDVLDDIQDEPDFRSAQRDLASLVPKIAQGLATQAESTADLDVAKQRVAQTRSALSLAMNTKYIPKEFRDEVQLDEIEQTLLRVERSRQQNVDLSDALAKIDKALTEQDISTAYDLHSQLLEKHPALMHDETLAGKVKSISDAEAQAIQFVPETKEAADGPRQSPLVASLTLADQQVTSPSGAEGTIAVRLSGAVYALQANDGKLLWREFLGDDPHSFPIQLPGGDYLVSDVLHNELMRVNAETGNVVWRLPFDTAVMQPVVAGEKVFVASREGKLYVVDLASGESTGFIQFSQKLAVPPTVDQRRQRLYIPGSHSSLYTISTNDYSCLGVYYLGHSPDSIAVPVAKILNKVIVAANTGISTSELSVLSTGEEGLPQALQAERRLTGTVDTPLLADGRRLVVLTSLGQISVYDISSGDGEESLSRIAERDPEGESSIAHFGLLVEGDLWIAGQELTRLAILPTGNRIQVRNLDNDFSGDVFDNPLQLVGNTVIHVRRPAGQGGGIVSAVDATSGKTHWQTQLAVPLAGAPSVDPIGAQITAITATGAGYLLDRQAMTQRVQNQADHLSGRQRKLPAFATSVDLGQGKLASGVIDSDKVLLFRPDAPRGPLELISLPAPLAAGLVAWQNGFVAPTQVGQVYLMSSEDGQLSGSPFQPPLEANQSVDWLTPAVFGSSEDAQLVITDGKNKIYLIEQIAEPEPHLSAVKEESLAELRLNTPLAISGDVAIAGTEEGSVALFDLPALSARDPLSVDGQIAWGPFAVEGGFVFTTDASELMFVQEDGVIAWKTPLGKRLPAGTPLADNGSLTIAWQLAGISRMSLADGQEQAHTALDQAIVAGPIQFGQRLVLAASDGTLLIVNQPTP</sequence>
<protein>
    <submittedName>
        <fullName evidence="4">Outer membrane biogenesis protein BamB</fullName>
    </submittedName>
</protein>
<keyword evidence="5" id="KW-1185">Reference proteome</keyword>
<keyword evidence="2" id="KW-0472">Membrane</keyword>
<keyword evidence="2" id="KW-0812">Transmembrane</keyword>
<organism evidence="4 5">
    <name type="scientific">Bythopirellula goksoeyrii</name>
    <dbReference type="NCBI Taxonomy" id="1400387"/>
    <lineage>
        <taxon>Bacteria</taxon>
        <taxon>Pseudomonadati</taxon>
        <taxon>Planctomycetota</taxon>
        <taxon>Planctomycetia</taxon>
        <taxon>Pirellulales</taxon>
        <taxon>Lacipirellulaceae</taxon>
        <taxon>Bythopirellula</taxon>
    </lineage>
</organism>
<dbReference type="SUPFAM" id="SSF50998">
    <property type="entry name" value="Quinoprotein alcohol dehydrogenase-like"/>
    <property type="match status" value="1"/>
</dbReference>